<name>A0AAW0XTT2_CHEQU</name>
<feature type="region of interest" description="Disordered" evidence="2">
    <location>
        <begin position="1"/>
        <end position="24"/>
    </location>
</feature>
<dbReference type="AlphaFoldDB" id="A0AAW0XTT2"/>
<proteinExistence type="predicted"/>
<keyword evidence="4" id="KW-1185">Reference proteome</keyword>
<reference evidence="3 4" key="1">
    <citation type="journal article" date="2024" name="BMC Genomics">
        <title>Genome assembly of redclaw crayfish (Cherax quadricarinatus) provides insights into its immune adaptation and hypoxia tolerance.</title>
        <authorList>
            <person name="Liu Z."/>
            <person name="Zheng J."/>
            <person name="Li H."/>
            <person name="Fang K."/>
            <person name="Wang S."/>
            <person name="He J."/>
            <person name="Zhou D."/>
            <person name="Weng S."/>
            <person name="Chi M."/>
            <person name="Gu Z."/>
            <person name="He J."/>
            <person name="Li F."/>
            <person name="Wang M."/>
        </authorList>
    </citation>
    <scope>NUCLEOTIDE SEQUENCE [LARGE SCALE GENOMIC DNA]</scope>
    <source>
        <strain evidence="3">ZL_2023a</strain>
    </source>
</reference>
<feature type="non-terminal residue" evidence="3">
    <location>
        <position position="188"/>
    </location>
</feature>
<evidence type="ECO:0000256" key="1">
    <source>
        <dbReference type="SAM" id="Coils"/>
    </source>
</evidence>
<evidence type="ECO:0000313" key="3">
    <source>
        <dbReference type="EMBL" id="KAK8747232.1"/>
    </source>
</evidence>
<protein>
    <submittedName>
        <fullName evidence="3">Uncharacterized protein</fullName>
    </submittedName>
</protein>
<feature type="coiled-coil region" evidence="1">
    <location>
        <begin position="147"/>
        <end position="181"/>
    </location>
</feature>
<feature type="compositionally biased region" description="Basic residues" evidence="2">
    <location>
        <begin position="1"/>
        <end position="10"/>
    </location>
</feature>
<keyword evidence="1" id="KW-0175">Coiled coil</keyword>
<evidence type="ECO:0000313" key="4">
    <source>
        <dbReference type="Proteomes" id="UP001445076"/>
    </source>
</evidence>
<dbReference type="Proteomes" id="UP001445076">
    <property type="component" value="Unassembled WGS sequence"/>
</dbReference>
<feature type="non-terminal residue" evidence="3">
    <location>
        <position position="1"/>
    </location>
</feature>
<sequence>HDRPPKHHLHNSALGGVTNPAGPDHDAIMILANTVAEERERQRKSSRKYSRNLSQDPLQCVDVPGYSKYYLGPQRHSRDDIDLLDHLGLERLRRANAYPELAEDFDLGDPDMSSSAVRERAYSMSVRGSPAQLTPVQQRLRRNVTFASAYQATLQHQQEQLQFLRQQEQQMRKNLLLKEQQSSFKRKR</sequence>
<accession>A0AAW0XTT2</accession>
<gene>
    <name evidence="3" type="ORF">OTU49_016701</name>
</gene>
<evidence type="ECO:0000256" key="2">
    <source>
        <dbReference type="SAM" id="MobiDB-lite"/>
    </source>
</evidence>
<organism evidence="3 4">
    <name type="scientific">Cherax quadricarinatus</name>
    <name type="common">Australian red claw crayfish</name>
    <dbReference type="NCBI Taxonomy" id="27406"/>
    <lineage>
        <taxon>Eukaryota</taxon>
        <taxon>Metazoa</taxon>
        <taxon>Ecdysozoa</taxon>
        <taxon>Arthropoda</taxon>
        <taxon>Crustacea</taxon>
        <taxon>Multicrustacea</taxon>
        <taxon>Malacostraca</taxon>
        <taxon>Eumalacostraca</taxon>
        <taxon>Eucarida</taxon>
        <taxon>Decapoda</taxon>
        <taxon>Pleocyemata</taxon>
        <taxon>Astacidea</taxon>
        <taxon>Parastacoidea</taxon>
        <taxon>Parastacidae</taxon>
        <taxon>Cherax</taxon>
    </lineage>
</organism>
<dbReference type="EMBL" id="JARKIK010000015">
    <property type="protein sequence ID" value="KAK8747232.1"/>
    <property type="molecule type" value="Genomic_DNA"/>
</dbReference>
<comment type="caution">
    <text evidence="3">The sequence shown here is derived from an EMBL/GenBank/DDBJ whole genome shotgun (WGS) entry which is preliminary data.</text>
</comment>